<evidence type="ECO:0000313" key="3">
    <source>
        <dbReference type="EMBL" id="KAK7308499.1"/>
    </source>
</evidence>
<dbReference type="GO" id="GO:0009083">
    <property type="term" value="P:branched-chain amino acid catabolic process"/>
    <property type="evidence" value="ECO:0007669"/>
    <property type="project" value="TreeGrafter"/>
</dbReference>
<dbReference type="AlphaFoldDB" id="A0AAN9K3I2"/>
<gene>
    <name evidence="3" type="ORF">VNO77_42107</name>
</gene>
<name>A0AAN9K3I2_CANGL</name>
<dbReference type="EMBL" id="JAYMYQ010000010">
    <property type="protein sequence ID" value="KAK7308499.1"/>
    <property type="molecule type" value="Genomic_DNA"/>
</dbReference>
<dbReference type="PANTHER" id="PTHR43380:SF1">
    <property type="entry name" value="2-OXOISOVALERATE DEHYDROGENASE SUBUNIT ALPHA, MITOCHONDRIAL"/>
    <property type="match status" value="1"/>
</dbReference>
<organism evidence="3 4">
    <name type="scientific">Canavalia gladiata</name>
    <name type="common">Sword bean</name>
    <name type="synonym">Dolichos gladiatus</name>
    <dbReference type="NCBI Taxonomy" id="3824"/>
    <lineage>
        <taxon>Eukaryota</taxon>
        <taxon>Viridiplantae</taxon>
        <taxon>Streptophyta</taxon>
        <taxon>Embryophyta</taxon>
        <taxon>Tracheophyta</taxon>
        <taxon>Spermatophyta</taxon>
        <taxon>Magnoliopsida</taxon>
        <taxon>eudicotyledons</taxon>
        <taxon>Gunneridae</taxon>
        <taxon>Pentapetalae</taxon>
        <taxon>rosids</taxon>
        <taxon>fabids</taxon>
        <taxon>Fabales</taxon>
        <taxon>Fabaceae</taxon>
        <taxon>Papilionoideae</taxon>
        <taxon>50 kb inversion clade</taxon>
        <taxon>NPAAA clade</taxon>
        <taxon>indigoferoid/millettioid clade</taxon>
        <taxon>Phaseoleae</taxon>
        <taxon>Canavalia</taxon>
    </lineage>
</organism>
<keyword evidence="1" id="KW-0560">Oxidoreductase</keyword>
<accession>A0AAN9K3I2</accession>
<dbReference type="InterPro" id="IPR001017">
    <property type="entry name" value="DH_E1"/>
</dbReference>
<proteinExistence type="predicted"/>
<dbReference type="Proteomes" id="UP001367508">
    <property type="component" value="Unassembled WGS sequence"/>
</dbReference>
<feature type="domain" description="Dehydrogenase E1 component" evidence="2">
    <location>
        <begin position="31"/>
        <end position="77"/>
    </location>
</feature>
<dbReference type="InterPro" id="IPR050771">
    <property type="entry name" value="Alpha-ketoacid_DH_E1_comp"/>
</dbReference>
<reference evidence="3 4" key="1">
    <citation type="submission" date="2024-01" db="EMBL/GenBank/DDBJ databases">
        <title>The genomes of 5 underutilized Papilionoideae crops provide insights into root nodulation and disease resistanc.</title>
        <authorList>
            <person name="Jiang F."/>
        </authorList>
    </citation>
    <scope>NUCLEOTIDE SEQUENCE [LARGE SCALE GENOMIC DNA]</scope>
    <source>
        <strain evidence="3">LVBAO_FW01</strain>
        <tissue evidence="3">Leaves</tissue>
    </source>
</reference>
<dbReference type="SUPFAM" id="SSF52518">
    <property type="entry name" value="Thiamin diphosphate-binding fold (THDP-binding)"/>
    <property type="match status" value="1"/>
</dbReference>
<dbReference type="Pfam" id="PF00676">
    <property type="entry name" value="E1_dh"/>
    <property type="match status" value="1"/>
</dbReference>
<comment type="caution">
    <text evidence="3">The sequence shown here is derived from an EMBL/GenBank/DDBJ whole genome shotgun (WGS) entry which is preliminary data.</text>
</comment>
<evidence type="ECO:0000256" key="1">
    <source>
        <dbReference type="ARBA" id="ARBA00023002"/>
    </source>
</evidence>
<protein>
    <recommendedName>
        <fullName evidence="2">Dehydrogenase E1 component domain-containing protein</fullName>
    </recommendedName>
</protein>
<dbReference type="GO" id="GO:0016624">
    <property type="term" value="F:oxidoreductase activity, acting on the aldehyde or oxo group of donors, disulfide as acceptor"/>
    <property type="evidence" value="ECO:0007669"/>
    <property type="project" value="InterPro"/>
</dbReference>
<dbReference type="Gene3D" id="3.40.50.970">
    <property type="match status" value="1"/>
</dbReference>
<sequence length="79" mass="8849">MHIIWGYHVRCLSRSYSIPVKGGQVAVEEEKLSKKCDGIVVKGQAYAIWSIRVDGNDALAVYSAVHTAREVAIREKDEF</sequence>
<evidence type="ECO:0000259" key="2">
    <source>
        <dbReference type="Pfam" id="PF00676"/>
    </source>
</evidence>
<dbReference type="InterPro" id="IPR029061">
    <property type="entry name" value="THDP-binding"/>
</dbReference>
<dbReference type="PANTHER" id="PTHR43380">
    <property type="entry name" value="2-OXOISOVALERATE DEHYDROGENASE SUBUNIT ALPHA, MITOCHONDRIAL"/>
    <property type="match status" value="1"/>
</dbReference>
<keyword evidence="4" id="KW-1185">Reference proteome</keyword>
<evidence type="ECO:0000313" key="4">
    <source>
        <dbReference type="Proteomes" id="UP001367508"/>
    </source>
</evidence>